<dbReference type="Proteomes" id="UP001055712">
    <property type="component" value="Unassembled WGS sequence"/>
</dbReference>
<evidence type="ECO:0000313" key="2">
    <source>
        <dbReference type="EMBL" id="KAI3425925.1"/>
    </source>
</evidence>
<accession>A0A9D4YTS0</accession>
<organism evidence="2 3">
    <name type="scientific">Chlorella vulgaris</name>
    <name type="common">Green alga</name>
    <dbReference type="NCBI Taxonomy" id="3077"/>
    <lineage>
        <taxon>Eukaryota</taxon>
        <taxon>Viridiplantae</taxon>
        <taxon>Chlorophyta</taxon>
        <taxon>core chlorophytes</taxon>
        <taxon>Trebouxiophyceae</taxon>
        <taxon>Chlorellales</taxon>
        <taxon>Chlorellaceae</taxon>
        <taxon>Chlorella clade</taxon>
        <taxon>Chlorella</taxon>
    </lineage>
</organism>
<dbReference type="AlphaFoldDB" id="A0A9D4YTS0"/>
<gene>
    <name evidence="2" type="ORF">D9Q98_007897</name>
</gene>
<name>A0A9D4YTS0_CHLVU</name>
<evidence type="ECO:0000313" key="3">
    <source>
        <dbReference type="Proteomes" id="UP001055712"/>
    </source>
</evidence>
<evidence type="ECO:0000256" key="1">
    <source>
        <dbReference type="SAM" id="SignalP"/>
    </source>
</evidence>
<sequence length="144" mass="14825">MARSLALLLVLVALSASVDTACAKPNDLTFVRNSRKMLQVPEAVCCLIDNRNGQAAQCEQQKPNQQKGNSRQNGLINVQGVFVNVGCVQVLASVDACVNVGSVIGTGYCLRGGNSVADSTGIDVPDVPGIVDLVGSGLTGALGR</sequence>
<dbReference type="OrthoDB" id="10575545at2759"/>
<comment type="caution">
    <text evidence="2">The sequence shown here is derived from an EMBL/GenBank/DDBJ whole genome shotgun (WGS) entry which is preliminary data.</text>
</comment>
<reference evidence="2" key="1">
    <citation type="journal article" date="2019" name="Plant J.">
        <title>Chlorella vulgaris genome assembly and annotation reveals the molecular basis for metabolic acclimation to high light conditions.</title>
        <authorList>
            <person name="Cecchin M."/>
            <person name="Marcolungo L."/>
            <person name="Rossato M."/>
            <person name="Girolomoni L."/>
            <person name="Cosentino E."/>
            <person name="Cuine S."/>
            <person name="Li-Beisson Y."/>
            <person name="Delledonne M."/>
            <person name="Ballottari M."/>
        </authorList>
    </citation>
    <scope>NUCLEOTIDE SEQUENCE</scope>
    <source>
        <strain evidence="2">211/11P</strain>
    </source>
</reference>
<keyword evidence="1" id="KW-0732">Signal</keyword>
<keyword evidence="3" id="KW-1185">Reference proteome</keyword>
<evidence type="ECO:0008006" key="4">
    <source>
        <dbReference type="Google" id="ProtNLM"/>
    </source>
</evidence>
<proteinExistence type="predicted"/>
<dbReference type="EMBL" id="SIDB01000011">
    <property type="protein sequence ID" value="KAI3425925.1"/>
    <property type="molecule type" value="Genomic_DNA"/>
</dbReference>
<protein>
    <recommendedName>
        <fullName evidence="4">Hydrophobin</fullName>
    </recommendedName>
</protein>
<feature type="signal peptide" evidence="1">
    <location>
        <begin position="1"/>
        <end position="23"/>
    </location>
</feature>
<reference evidence="2" key="2">
    <citation type="submission" date="2020-11" db="EMBL/GenBank/DDBJ databases">
        <authorList>
            <person name="Cecchin M."/>
            <person name="Marcolungo L."/>
            <person name="Rossato M."/>
            <person name="Girolomoni L."/>
            <person name="Cosentino E."/>
            <person name="Cuine S."/>
            <person name="Li-Beisson Y."/>
            <person name="Delledonne M."/>
            <person name="Ballottari M."/>
        </authorList>
    </citation>
    <scope>NUCLEOTIDE SEQUENCE</scope>
    <source>
        <strain evidence="2">211/11P</strain>
        <tissue evidence="2">Whole cell</tissue>
    </source>
</reference>
<feature type="chain" id="PRO_5038714867" description="Hydrophobin" evidence="1">
    <location>
        <begin position="24"/>
        <end position="144"/>
    </location>
</feature>